<name>A0AA88YAD7_PINIB</name>
<evidence type="ECO:0000313" key="4">
    <source>
        <dbReference type="EMBL" id="KAK3101275.1"/>
    </source>
</evidence>
<dbReference type="EMBL" id="VSWD01000005">
    <property type="protein sequence ID" value="KAK3102986.1"/>
    <property type="molecule type" value="Genomic_DNA"/>
</dbReference>
<feature type="compositionally biased region" description="Basic and acidic residues" evidence="2">
    <location>
        <begin position="233"/>
        <end position="245"/>
    </location>
</feature>
<comment type="caution">
    <text evidence="4">The sequence shown here is derived from an EMBL/GenBank/DDBJ whole genome shotgun (WGS) entry which is preliminary data.</text>
</comment>
<keyword evidence="1" id="KW-0862">Zinc</keyword>
<dbReference type="AlphaFoldDB" id="A0AA88YAD7"/>
<evidence type="ECO:0000256" key="1">
    <source>
        <dbReference type="PROSITE-ProRule" id="PRU00047"/>
    </source>
</evidence>
<dbReference type="InterPro" id="IPR026523">
    <property type="entry name" value="PNMA"/>
</dbReference>
<dbReference type="Proteomes" id="UP001186944">
    <property type="component" value="Unassembled WGS sequence"/>
</dbReference>
<dbReference type="InterPro" id="IPR001878">
    <property type="entry name" value="Znf_CCHC"/>
</dbReference>
<organism evidence="4 6">
    <name type="scientific">Pinctada imbricata</name>
    <name type="common">Atlantic pearl-oyster</name>
    <name type="synonym">Pinctada martensii</name>
    <dbReference type="NCBI Taxonomy" id="66713"/>
    <lineage>
        <taxon>Eukaryota</taxon>
        <taxon>Metazoa</taxon>
        <taxon>Spiralia</taxon>
        <taxon>Lophotrochozoa</taxon>
        <taxon>Mollusca</taxon>
        <taxon>Bivalvia</taxon>
        <taxon>Autobranchia</taxon>
        <taxon>Pteriomorphia</taxon>
        <taxon>Pterioida</taxon>
        <taxon>Pterioidea</taxon>
        <taxon>Pteriidae</taxon>
        <taxon>Pinctada</taxon>
    </lineage>
</organism>
<sequence length="382" mass="44547">MSNMTQEEMEIMASAFEEMNVKPSVTSKEDFQKWLLDFSKGARSREPKSDGASSQHQQPSSVTSTHQPPRLPTFSGDKKGDATYDLWKYEVECLMRDKYSDPLITQAIRRSVKGEAARVIMRLGSEASVIEIIDKLESIFGSIDTNASVLSEFFSARQRDDEDVASWGCRLEDLMNKAMHLQQVRSWEANEMLNNMFYEGLKPSLKDTIGHIFDKTQDFDELRRAVRRKEEEMRKRKVTSKEHVKSVTSTSNSDLDELKAMVQKLTTDMTEMKKDIAEQRTLTQYVEQINTPQHQYNRNTERGNYRGINRRPYNYYGRGQQRYQQQFYDRQQYGQQGIENENDPICYRCGQEGHLALGCRVRLDHMRRPPSNFRRPASRRGR</sequence>
<proteinExistence type="predicted"/>
<dbReference type="GO" id="GO:0003676">
    <property type="term" value="F:nucleic acid binding"/>
    <property type="evidence" value="ECO:0007669"/>
    <property type="project" value="InterPro"/>
</dbReference>
<feature type="region of interest" description="Disordered" evidence="2">
    <location>
        <begin position="41"/>
        <end position="77"/>
    </location>
</feature>
<dbReference type="SUPFAM" id="SSF57756">
    <property type="entry name" value="Retrovirus zinc finger-like domains"/>
    <property type="match status" value="1"/>
</dbReference>
<feature type="domain" description="CCHC-type" evidence="3">
    <location>
        <begin position="346"/>
        <end position="360"/>
    </location>
</feature>
<evidence type="ECO:0000256" key="2">
    <source>
        <dbReference type="SAM" id="MobiDB-lite"/>
    </source>
</evidence>
<evidence type="ECO:0000313" key="5">
    <source>
        <dbReference type="EMBL" id="KAK3102986.1"/>
    </source>
</evidence>
<dbReference type="PANTHER" id="PTHR23095:SF53">
    <property type="entry name" value="ZINC FINGER CCHC DOMAIN-CONTAINING PROTEIN 12-LIKE"/>
    <property type="match status" value="1"/>
</dbReference>
<dbReference type="SMART" id="SM00343">
    <property type="entry name" value="ZnF_C2HC"/>
    <property type="match status" value="1"/>
</dbReference>
<feature type="region of interest" description="Disordered" evidence="2">
    <location>
        <begin position="233"/>
        <end position="252"/>
    </location>
</feature>
<evidence type="ECO:0000313" key="6">
    <source>
        <dbReference type="Proteomes" id="UP001186944"/>
    </source>
</evidence>
<keyword evidence="6" id="KW-1185">Reference proteome</keyword>
<gene>
    <name evidence="4" type="ORF">FSP39_002325</name>
    <name evidence="5" type="ORF">FSP39_015535</name>
</gene>
<keyword evidence="1" id="KW-0863">Zinc-finger</keyword>
<dbReference type="PANTHER" id="PTHR23095">
    <property type="entry name" value="PARANEOPLASTIC ANTIGEN"/>
    <property type="match status" value="1"/>
</dbReference>
<reference evidence="4" key="1">
    <citation type="submission" date="2019-08" db="EMBL/GenBank/DDBJ databases">
        <title>The improved chromosome-level genome for the pearl oyster Pinctada fucata martensii using PacBio sequencing and Hi-C.</title>
        <authorList>
            <person name="Zheng Z."/>
        </authorList>
    </citation>
    <scope>NUCLEOTIDE SEQUENCE</scope>
    <source>
        <strain evidence="4">ZZ-2019</strain>
        <tissue evidence="4">Adductor muscle</tissue>
    </source>
</reference>
<dbReference type="GO" id="GO:0008270">
    <property type="term" value="F:zinc ion binding"/>
    <property type="evidence" value="ECO:0007669"/>
    <property type="project" value="UniProtKB-KW"/>
</dbReference>
<dbReference type="InterPro" id="IPR036875">
    <property type="entry name" value="Znf_CCHC_sf"/>
</dbReference>
<protein>
    <recommendedName>
        <fullName evidence="3">CCHC-type domain-containing protein</fullName>
    </recommendedName>
</protein>
<evidence type="ECO:0000259" key="3">
    <source>
        <dbReference type="PROSITE" id="PS50158"/>
    </source>
</evidence>
<dbReference type="Pfam" id="PF14893">
    <property type="entry name" value="PNMA"/>
    <property type="match status" value="1"/>
</dbReference>
<feature type="compositionally biased region" description="Polar residues" evidence="2">
    <location>
        <begin position="51"/>
        <end position="67"/>
    </location>
</feature>
<dbReference type="PROSITE" id="PS50158">
    <property type="entry name" value="ZF_CCHC"/>
    <property type="match status" value="1"/>
</dbReference>
<accession>A0AA88YAD7</accession>
<dbReference type="EMBL" id="VSWD01000005">
    <property type="protein sequence ID" value="KAK3101275.1"/>
    <property type="molecule type" value="Genomic_DNA"/>
</dbReference>
<keyword evidence="1" id="KW-0479">Metal-binding</keyword>
<dbReference type="InterPro" id="IPR048270">
    <property type="entry name" value="PNMA_C"/>
</dbReference>